<name>A0A8S1ADQ9_ARCPL</name>
<evidence type="ECO:0000313" key="3">
    <source>
        <dbReference type="EMBL" id="CAB3243068.1"/>
    </source>
</evidence>
<keyword evidence="1" id="KW-0472">Membrane</keyword>
<comment type="caution">
    <text evidence="3">The sequence shown here is derived from an EMBL/GenBank/DDBJ whole genome shotgun (WGS) entry which is preliminary data.</text>
</comment>
<dbReference type="Proteomes" id="UP000494106">
    <property type="component" value="Unassembled WGS sequence"/>
</dbReference>
<keyword evidence="2" id="KW-0732">Signal</keyword>
<feature type="chain" id="PRO_5036273054" description="Osteopetrosis-associated transmembrane protein 1" evidence="2">
    <location>
        <begin position="21"/>
        <end position="280"/>
    </location>
</feature>
<dbReference type="EMBL" id="CADEBC010000519">
    <property type="protein sequence ID" value="CAB3243068.1"/>
    <property type="molecule type" value="Genomic_DNA"/>
</dbReference>
<dbReference type="PANTHER" id="PTHR15644">
    <property type="entry name" value="OSTEOPETROSIS ASSOCIATED TRANSMEMBRANE PROTEIN 1"/>
    <property type="match status" value="1"/>
</dbReference>
<dbReference type="AlphaFoldDB" id="A0A8S1ADQ9"/>
<dbReference type="Proteomes" id="UP000494256">
    <property type="component" value="Unassembled WGS sequence"/>
</dbReference>
<sequence>MNGFYLALFFILQYSMKLKADIPNNNPQNWDPPYLSKDPEPMNCTTIVNAFAQYASDLTRCSIMYARPITLCENCIKEYMNFHTKYQELLTTVVNGTSCKSMFISQDRLDAVLEYHDNILSIWDKGHCNACYDWSNPAAPTLSNQTVHFNTLYKETNNCIQKYTAENKSEVCNKCMQEYLQLDDYYKTLSEDAVGVDSICMDVFDSMNATRSTWSKTYNCCKLRRSPEIIFLCCAAIISALPLFYYIMLRYCGPIRDFPNVLKQSRFKQTILRSINRRIN</sequence>
<dbReference type="GO" id="GO:0005829">
    <property type="term" value="C:cytosol"/>
    <property type="evidence" value="ECO:0007669"/>
    <property type="project" value="TreeGrafter"/>
</dbReference>
<keyword evidence="1" id="KW-0812">Transmembrane</keyword>
<feature type="signal peptide" evidence="2">
    <location>
        <begin position="1"/>
        <end position="20"/>
    </location>
</feature>
<evidence type="ECO:0000313" key="5">
    <source>
        <dbReference type="Proteomes" id="UP000494106"/>
    </source>
</evidence>
<dbReference type="InterPro" id="IPR019172">
    <property type="entry name" value="Osteopetrosis-assoc_TM_1"/>
</dbReference>
<evidence type="ECO:0000313" key="6">
    <source>
        <dbReference type="Proteomes" id="UP000494256"/>
    </source>
</evidence>
<evidence type="ECO:0000256" key="2">
    <source>
        <dbReference type="SAM" id="SignalP"/>
    </source>
</evidence>
<reference evidence="5 6" key="1">
    <citation type="submission" date="2020-04" db="EMBL/GenBank/DDBJ databases">
        <authorList>
            <person name="Wallbank WR R."/>
            <person name="Pardo Diaz C."/>
            <person name="Kozak K."/>
            <person name="Martin S."/>
            <person name="Jiggins C."/>
            <person name="Moest M."/>
            <person name="Warren A I."/>
            <person name="Byers J.R.P. K."/>
            <person name="Montejo-Kovacevich G."/>
            <person name="Yen C E."/>
        </authorList>
    </citation>
    <scope>NUCLEOTIDE SEQUENCE [LARGE SCALE GENOMIC DNA]</scope>
</reference>
<dbReference type="OrthoDB" id="8021850at2759"/>
<evidence type="ECO:0000256" key="1">
    <source>
        <dbReference type="SAM" id="Phobius"/>
    </source>
</evidence>
<accession>A0A8S1ADQ9</accession>
<organism evidence="3 5">
    <name type="scientific">Arctia plantaginis</name>
    <name type="common">Wood tiger moth</name>
    <name type="synonym">Phalaena plantaginis</name>
    <dbReference type="NCBI Taxonomy" id="874455"/>
    <lineage>
        <taxon>Eukaryota</taxon>
        <taxon>Metazoa</taxon>
        <taxon>Ecdysozoa</taxon>
        <taxon>Arthropoda</taxon>
        <taxon>Hexapoda</taxon>
        <taxon>Insecta</taxon>
        <taxon>Pterygota</taxon>
        <taxon>Neoptera</taxon>
        <taxon>Endopterygota</taxon>
        <taxon>Lepidoptera</taxon>
        <taxon>Glossata</taxon>
        <taxon>Ditrysia</taxon>
        <taxon>Noctuoidea</taxon>
        <taxon>Erebidae</taxon>
        <taxon>Arctiinae</taxon>
        <taxon>Arctia</taxon>
    </lineage>
</organism>
<dbReference type="EMBL" id="CADEBD010000314">
    <property type="protein sequence ID" value="CAB3243308.1"/>
    <property type="molecule type" value="Genomic_DNA"/>
</dbReference>
<feature type="transmembrane region" description="Helical" evidence="1">
    <location>
        <begin position="229"/>
        <end position="248"/>
    </location>
</feature>
<evidence type="ECO:0000313" key="4">
    <source>
        <dbReference type="EMBL" id="CAB3243308.1"/>
    </source>
</evidence>
<gene>
    <name evidence="4" type="ORF">APLA_LOCUS10318</name>
    <name evidence="3" type="ORF">APLA_LOCUS9324</name>
</gene>
<dbReference type="Pfam" id="PF09777">
    <property type="entry name" value="OSTMP1"/>
    <property type="match status" value="1"/>
</dbReference>
<dbReference type="PANTHER" id="PTHR15644:SF2">
    <property type="entry name" value="OSTEOPETROSIS-ASSOCIATED TRANSMEMBRANE PROTEIN 1"/>
    <property type="match status" value="1"/>
</dbReference>
<protein>
    <recommendedName>
        <fullName evidence="7">Osteopetrosis-associated transmembrane protein 1</fullName>
    </recommendedName>
</protein>
<proteinExistence type="predicted"/>
<keyword evidence="1" id="KW-1133">Transmembrane helix</keyword>
<evidence type="ECO:0008006" key="7">
    <source>
        <dbReference type="Google" id="ProtNLM"/>
    </source>
</evidence>
<keyword evidence="5" id="KW-1185">Reference proteome</keyword>